<keyword evidence="2" id="KW-1185">Reference proteome</keyword>
<proteinExistence type="predicted"/>
<accession>A0A073J2R5</accession>
<evidence type="ECO:0000313" key="2">
    <source>
        <dbReference type="Proteomes" id="UP000027746"/>
    </source>
</evidence>
<dbReference type="Proteomes" id="UP000027746">
    <property type="component" value="Unassembled WGS sequence"/>
</dbReference>
<name>A0A073J2R5_9RHOB</name>
<sequence length="120" mass="13486">MAHASVYEPALPGLFVPVQSDLPLNTPEPATDKQVAYAMAIAKRTGKDLPQGTLRDRRALSAWIDAHKVKPVEGKFSNYPSGKQVAFAERIARIKRQDVPRECFKDKQLMSRWIDGNKPR</sequence>
<gene>
    <name evidence="1" type="ORF">SUH3_17765</name>
</gene>
<dbReference type="RefSeq" id="WP_224553270.1">
    <property type="nucleotide sequence ID" value="NZ_CP054599.1"/>
</dbReference>
<evidence type="ECO:0000313" key="1">
    <source>
        <dbReference type="EMBL" id="KEJ96110.1"/>
    </source>
</evidence>
<organism evidence="1 2">
    <name type="scientific">Pseudosulfitobacter pseudonitzschiae</name>
    <dbReference type="NCBI Taxonomy" id="1402135"/>
    <lineage>
        <taxon>Bacteria</taxon>
        <taxon>Pseudomonadati</taxon>
        <taxon>Pseudomonadota</taxon>
        <taxon>Alphaproteobacteria</taxon>
        <taxon>Rhodobacterales</taxon>
        <taxon>Roseobacteraceae</taxon>
        <taxon>Pseudosulfitobacter</taxon>
    </lineage>
</organism>
<reference evidence="1 2" key="1">
    <citation type="submission" date="2014-01" db="EMBL/GenBank/DDBJ databases">
        <title>Sulfitobacter sp. H3 (MCCC 1A00686) Genome Sequencing.</title>
        <authorList>
            <person name="Lai Q."/>
            <person name="Hong Z."/>
        </authorList>
    </citation>
    <scope>NUCLEOTIDE SEQUENCE [LARGE SCALE GENOMIC DNA]</scope>
    <source>
        <strain evidence="1 2">H3</strain>
    </source>
</reference>
<dbReference type="AlphaFoldDB" id="A0A073J2R5"/>
<protein>
    <submittedName>
        <fullName evidence="1">Uncharacterized protein</fullName>
    </submittedName>
</protein>
<dbReference type="GeneID" id="68871073"/>
<dbReference type="EMBL" id="JAMD01000004">
    <property type="protein sequence ID" value="KEJ96110.1"/>
    <property type="molecule type" value="Genomic_DNA"/>
</dbReference>
<comment type="caution">
    <text evidence="1">The sequence shown here is derived from an EMBL/GenBank/DDBJ whole genome shotgun (WGS) entry which is preliminary data.</text>
</comment>